<dbReference type="PANTHER" id="PTHR43701">
    <property type="entry name" value="MEMBRANE TRANSPORTER PROTEIN MJ0441-RELATED"/>
    <property type="match status" value="1"/>
</dbReference>
<dbReference type="RefSeq" id="WP_110374399.1">
    <property type="nucleotide sequence ID" value="NZ_CAKNFM010000006.1"/>
</dbReference>
<dbReference type="EMBL" id="QJJK01000004">
    <property type="protein sequence ID" value="PXW60046.1"/>
    <property type="molecule type" value="Genomic_DNA"/>
</dbReference>
<feature type="transmembrane region" description="Helical" evidence="5">
    <location>
        <begin position="206"/>
        <end position="231"/>
    </location>
</feature>
<feature type="transmembrane region" description="Helical" evidence="5">
    <location>
        <begin position="12"/>
        <end position="31"/>
    </location>
</feature>
<evidence type="ECO:0000313" key="7">
    <source>
        <dbReference type="Proteomes" id="UP000248021"/>
    </source>
</evidence>
<name>A0A2V3U8C5_9HYPH</name>
<evidence type="ECO:0000256" key="4">
    <source>
        <dbReference type="ARBA" id="ARBA00023136"/>
    </source>
</evidence>
<dbReference type="OrthoDB" id="9779078at2"/>
<evidence type="ECO:0000256" key="2">
    <source>
        <dbReference type="ARBA" id="ARBA00022692"/>
    </source>
</evidence>
<evidence type="ECO:0000256" key="1">
    <source>
        <dbReference type="ARBA" id="ARBA00004141"/>
    </source>
</evidence>
<keyword evidence="5" id="KW-1003">Cell membrane</keyword>
<dbReference type="Proteomes" id="UP000248021">
    <property type="component" value="Unassembled WGS sequence"/>
</dbReference>
<evidence type="ECO:0000256" key="5">
    <source>
        <dbReference type="RuleBase" id="RU363041"/>
    </source>
</evidence>
<sequence length="306" mass="32523">MQIYLPIADVSVNWLLLLAMGGGVGFISGLFGVGGGFVMTPLLIFIGIPTAIAVATQAAQIAASSMTGSIGYWRRRAVDMRLGLVLAGGGLIGTVLGVWFFNVMRRLGQLDVIIAIAYVVLFGIIGGLMLFESLRAMWLKRKGIRRPARRSGEHPWYLGLPLKMRFHQSKLYGSVIPLALLALLIAFVGAVLGIGGGFIAVPALIYLFRIPAAVVVGTSLFQILLTMVAATIMHATSNHSVDLVLALLLIVGGVMGAQFGAIAGRNLRGDAFRLLLALLILAVGIRFAGDIVLKPEETFSLVTLDN</sequence>
<feature type="transmembrane region" description="Helical" evidence="5">
    <location>
        <begin position="113"/>
        <end position="131"/>
    </location>
</feature>
<evidence type="ECO:0000256" key="3">
    <source>
        <dbReference type="ARBA" id="ARBA00022989"/>
    </source>
</evidence>
<evidence type="ECO:0000313" key="6">
    <source>
        <dbReference type="EMBL" id="PXW60046.1"/>
    </source>
</evidence>
<keyword evidence="7" id="KW-1185">Reference proteome</keyword>
<keyword evidence="2 5" id="KW-0812">Transmembrane</keyword>
<dbReference type="Pfam" id="PF01925">
    <property type="entry name" value="TauE"/>
    <property type="match status" value="1"/>
</dbReference>
<feature type="transmembrane region" description="Helical" evidence="5">
    <location>
        <begin position="274"/>
        <end position="293"/>
    </location>
</feature>
<feature type="transmembrane region" description="Helical" evidence="5">
    <location>
        <begin position="171"/>
        <end position="200"/>
    </location>
</feature>
<organism evidence="6 7">
    <name type="scientific">Chelatococcus asaccharovorans</name>
    <dbReference type="NCBI Taxonomy" id="28210"/>
    <lineage>
        <taxon>Bacteria</taxon>
        <taxon>Pseudomonadati</taxon>
        <taxon>Pseudomonadota</taxon>
        <taxon>Alphaproteobacteria</taxon>
        <taxon>Hyphomicrobiales</taxon>
        <taxon>Chelatococcaceae</taxon>
        <taxon>Chelatococcus</taxon>
    </lineage>
</organism>
<comment type="caution">
    <text evidence="6">The sequence shown here is derived from an EMBL/GenBank/DDBJ whole genome shotgun (WGS) entry which is preliminary data.</text>
</comment>
<feature type="transmembrane region" description="Helical" evidence="5">
    <location>
        <begin position="82"/>
        <end position="101"/>
    </location>
</feature>
<dbReference type="GO" id="GO:0005886">
    <property type="term" value="C:plasma membrane"/>
    <property type="evidence" value="ECO:0007669"/>
    <property type="project" value="UniProtKB-SubCell"/>
</dbReference>
<comment type="similarity">
    <text evidence="5">Belongs to the 4-toluene sulfonate uptake permease (TSUP) (TC 2.A.102) family.</text>
</comment>
<feature type="transmembrane region" description="Helical" evidence="5">
    <location>
        <begin position="37"/>
        <end position="61"/>
    </location>
</feature>
<keyword evidence="3 5" id="KW-1133">Transmembrane helix</keyword>
<accession>A0A2V3U8C5</accession>
<dbReference type="AlphaFoldDB" id="A0A2V3U8C5"/>
<dbReference type="InterPro" id="IPR002781">
    <property type="entry name" value="TM_pro_TauE-like"/>
</dbReference>
<dbReference type="PANTHER" id="PTHR43701:SF12">
    <property type="entry name" value="MEMBRANE TRANSPORTER PROTEIN YTNM-RELATED"/>
    <property type="match status" value="1"/>
</dbReference>
<keyword evidence="4 5" id="KW-0472">Membrane</keyword>
<dbReference type="InterPro" id="IPR051598">
    <property type="entry name" value="TSUP/Inactive_protease-like"/>
</dbReference>
<proteinExistence type="inferred from homology"/>
<reference evidence="6 7" key="1">
    <citation type="submission" date="2018-05" db="EMBL/GenBank/DDBJ databases">
        <title>Genomic Encyclopedia of Type Strains, Phase IV (KMG-IV): sequencing the most valuable type-strain genomes for metagenomic binning, comparative biology and taxonomic classification.</title>
        <authorList>
            <person name="Goeker M."/>
        </authorList>
    </citation>
    <scope>NUCLEOTIDE SEQUENCE [LARGE SCALE GENOMIC DNA]</scope>
    <source>
        <strain evidence="6 7">DSM 6462</strain>
    </source>
</reference>
<gene>
    <name evidence="6" type="ORF">C7450_10497</name>
</gene>
<protein>
    <recommendedName>
        <fullName evidence="5">Probable membrane transporter protein</fullName>
    </recommendedName>
</protein>
<comment type="subcellular location">
    <subcellularLocation>
        <location evidence="5">Cell membrane</location>
        <topology evidence="5">Multi-pass membrane protein</topology>
    </subcellularLocation>
    <subcellularLocation>
        <location evidence="1">Membrane</location>
        <topology evidence="1">Multi-pass membrane protein</topology>
    </subcellularLocation>
</comment>
<feature type="transmembrane region" description="Helical" evidence="5">
    <location>
        <begin position="243"/>
        <end position="262"/>
    </location>
</feature>